<accession>A0ABV3M882</accession>
<dbReference type="Proteomes" id="UP001554047">
    <property type="component" value="Unassembled WGS sequence"/>
</dbReference>
<proteinExistence type="predicted"/>
<reference evidence="2 3" key="1">
    <citation type="submission" date="2024-05" db="EMBL/GenBank/DDBJ databases">
        <title>Human gut microbiome strain richness.</title>
        <authorList>
            <person name="Chen-Liaw A."/>
        </authorList>
    </citation>
    <scope>NUCLEOTIDE SEQUENCE [LARGE SCALE GENOMIC DNA]</scope>
    <source>
        <strain evidence="2 3">J1100102st1_G3_J1100102_180507</strain>
    </source>
</reference>
<dbReference type="Gene3D" id="1.10.30.50">
    <property type="match status" value="1"/>
</dbReference>
<feature type="domain" description="HNH" evidence="1">
    <location>
        <begin position="66"/>
        <end position="119"/>
    </location>
</feature>
<evidence type="ECO:0000313" key="3">
    <source>
        <dbReference type="Proteomes" id="UP001554047"/>
    </source>
</evidence>
<keyword evidence="2" id="KW-0378">Hydrolase</keyword>
<dbReference type="InterPro" id="IPR003615">
    <property type="entry name" value="HNH_nuc"/>
</dbReference>
<evidence type="ECO:0000259" key="1">
    <source>
        <dbReference type="Pfam" id="PF01844"/>
    </source>
</evidence>
<dbReference type="InterPro" id="IPR002711">
    <property type="entry name" value="HNH"/>
</dbReference>
<dbReference type="Pfam" id="PF01844">
    <property type="entry name" value="HNH"/>
    <property type="match status" value="1"/>
</dbReference>
<dbReference type="RefSeq" id="WP_196043718.1">
    <property type="nucleotide sequence ID" value="NZ_JBFDTA010000001.1"/>
</dbReference>
<dbReference type="GO" id="GO:0004519">
    <property type="term" value="F:endonuclease activity"/>
    <property type="evidence" value="ECO:0007669"/>
    <property type="project" value="UniProtKB-KW"/>
</dbReference>
<dbReference type="EMBL" id="JBFDTB010000001">
    <property type="protein sequence ID" value="MEW3464648.1"/>
    <property type="molecule type" value="Genomic_DNA"/>
</dbReference>
<protein>
    <submittedName>
        <fullName evidence="2">HNH endonuclease signature motif containing protein</fullName>
    </submittedName>
</protein>
<evidence type="ECO:0000313" key="2">
    <source>
        <dbReference type="EMBL" id="MEW3464648.1"/>
    </source>
</evidence>
<keyword evidence="2" id="KW-0255">Endonuclease</keyword>
<organism evidence="2 3">
    <name type="scientific">Enterococcus entomosocium</name>
    <dbReference type="NCBI Taxonomy" id="3034352"/>
    <lineage>
        <taxon>Bacteria</taxon>
        <taxon>Bacillati</taxon>
        <taxon>Bacillota</taxon>
        <taxon>Bacilli</taxon>
        <taxon>Lactobacillales</taxon>
        <taxon>Enterococcaceae</taxon>
        <taxon>Enterococcus</taxon>
    </lineage>
</organism>
<comment type="caution">
    <text evidence="2">The sequence shown here is derived from an EMBL/GenBank/DDBJ whole genome shotgun (WGS) entry which is preliminary data.</text>
</comment>
<name>A0ABV3M882_9ENTE</name>
<gene>
    <name evidence="2" type="ORF">AB1I55_00870</name>
</gene>
<keyword evidence="2" id="KW-0540">Nuclease</keyword>
<keyword evidence="3" id="KW-1185">Reference proteome</keyword>
<dbReference type="CDD" id="cd00085">
    <property type="entry name" value="HNHc"/>
    <property type="match status" value="1"/>
</dbReference>
<sequence>MKNNLVTEDYRYNRYCNISFVLSEKKERFSEFFRASHPRTSNFYKYISPRKSVENRMFREIYNNRCVYCGVSTQVLPASLFEVDHFLSQSECVKHSIANVNYIDNLVSSCSMCNRGKSNYSCSSEYVDLLHPDKNQYPVVFKRDKRYNLEIKEIYQNNTDVVELFRVLKFDNELRRIDYLIMELKDFCKIYPEDSLVCQIKDIIEPIEQHRRDNSI</sequence>